<organism evidence="1 2">
    <name type="scientific">Medicago truncatula</name>
    <name type="common">Barrel medic</name>
    <name type="synonym">Medicago tribuloides</name>
    <dbReference type="NCBI Taxonomy" id="3880"/>
    <lineage>
        <taxon>Eukaryota</taxon>
        <taxon>Viridiplantae</taxon>
        <taxon>Streptophyta</taxon>
        <taxon>Embryophyta</taxon>
        <taxon>Tracheophyta</taxon>
        <taxon>Spermatophyta</taxon>
        <taxon>Magnoliopsida</taxon>
        <taxon>eudicotyledons</taxon>
        <taxon>Gunneridae</taxon>
        <taxon>Pentapetalae</taxon>
        <taxon>rosids</taxon>
        <taxon>fabids</taxon>
        <taxon>Fabales</taxon>
        <taxon>Fabaceae</taxon>
        <taxon>Papilionoideae</taxon>
        <taxon>50 kb inversion clade</taxon>
        <taxon>NPAAA clade</taxon>
        <taxon>Hologalegina</taxon>
        <taxon>IRL clade</taxon>
        <taxon>Trifolieae</taxon>
        <taxon>Medicago</taxon>
    </lineage>
</organism>
<proteinExistence type="predicted"/>
<evidence type="ECO:0000313" key="1">
    <source>
        <dbReference type="EMBL" id="RHN55161.1"/>
    </source>
</evidence>
<dbReference type="EMBL" id="PSQE01000005">
    <property type="protein sequence ID" value="RHN55161.1"/>
    <property type="molecule type" value="Genomic_DNA"/>
</dbReference>
<reference evidence="2" key="1">
    <citation type="journal article" date="2018" name="Nat. Plants">
        <title>Whole-genome landscape of Medicago truncatula symbiotic genes.</title>
        <authorList>
            <person name="Pecrix Y."/>
            <person name="Staton S.E."/>
            <person name="Sallet E."/>
            <person name="Lelandais-Briere C."/>
            <person name="Moreau S."/>
            <person name="Carrere S."/>
            <person name="Blein T."/>
            <person name="Jardinaud M.F."/>
            <person name="Latrasse D."/>
            <person name="Zouine M."/>
            <person name="Zahm M."/>
            <person name="Kreplak J."/>
            <person name="Mayjonade B."/>
            <person name="Satge C."/>
            <person name="Perez M."/>
            <person name="Cauet S."/>
            <person name="Marande W."/>
            <person name="Chantry-Darmon C."/>
            <person name="Lopez-Roques C."/>
            <person name="Bouchez O."/>
            <person name="Berard A."/>
            <person name="Debelle F."/>
            <person name="Munos S."/>
            <person name="Bendahmane A."/>
            <person name="Berges H."/>
            <person name="Niebel A."/>
            <person name="Buitink J."/>
            <person name="Frugier F."/>
            <person name="Benhamed M."/>
            <person name="Crespi M."/>
            <person name="Gouzy J."/>
            <person name="Gamas P."/>
        </authorList>
    </citation>
    <scope>NUCLEOTIDE SEQUENCE [LARGE SCALE GENOMIC DNA]</scope>
    <source>
        <strain evidence="2">cv. Jemalong A17</strain>
    </source>
</reference>
<gene>
    <name evidence="1" type="ORF">MtrunA17_Chr5g0414711</name>
</gene>
<accession>A0A396HRM0</accession>
<protein>
    <submittedName>
        <fullName evidence="1">Uncharacterized protein</fullName>
    </submittedName>
</protein>
<evidence type="ECO:0000313" key="2">
    <source>
        <dbReference type="Proteomes" id="UP000265566"/>
    </source>
</evidence>
<name>A0A396HRM0_MEDTR</name>
<dbReference type="AlphaFoldDB" id="A0A396HRM0"/>
<dbReference type="Proteomes" id="UP000265566">
    <property type="component" value="Chromosome 5"/>
</dbReference>
<dbReference type="Gramene" id="rna30298">
    <property type="protein sequence ID" value="RHN55161.1"/>
    <property type="gene ID" value="gene30298"/>
</dbReference>
<sequence length="79" mass="9099">MLNILNGTSLLTIFDHVDCCGTMIRQWVCLNIWRRICESYFSIIDQPLHCAFKGITSFNVMATAPFMEVTSLVKSIPRW</sequence>
<comment type="caution">
    <text evidence="1">The sequence shown here is derived from an EMBL/GenBank/DDBJ whole genome shotgun (WGS) entry which is preliminary data.</text>
</comment>